<dbReference type="Proteomes" id="UP000230273">
    <property type="component" value="Unassembled WGS sequence"/>
</dbReference>
<proteinExistence type="predicted"/>
<dbReference type="AlphaFoldDB" id="A0A2G9YW35"/>
<accession>A0A2G9YW35</accession>
<evidence type="ECO:0000313" key="1">
    <source>
        <dbReference type="EMBL" id="PIP23448.1"/>
    </source>
</evidence>
<reference evidence="1 2" key="1">
    <citation type="submission" date="2017-09" db="EMBL/GenBank/DDBJ databases">
        <title>Depth-based differentiation of microbial function through sediment-hosted aquifers and enrichment of novel symbionts in the deep terrestrial subsurface.</title>
        <authorList>
            <person name="Probst A.J."/>
            <person name="Ladd B."/>
            <person name="Jarett J.K."/>
            <person name="Geller-Mcgrath D.E."/>
            <person name="Sieber C.M."/>
            <person name="Emerson J.B."/>
            <person name="Anantharaman K."/>
            <person name="Thomas B.C."/>
            <person name="Malmstrom R."/>
            <person name="Stieglmeier M."/>
            <person name="Klingl A."/>
            <person name="Woyke T."/>
            <person name="Ryan C.M."/>
            <person name="Banfield J.F."/>
        </authorList>
    </citation>
    <scope>NUCLEOTIDE SEQUENCE [LARGE SCALE GENOMIC DNA]</scope>
    <source>
        <strain evidence="1">CG23_combo_of_CG06-09_8_20_14_all_38_19</strain>
    </source>
</reference>
<name>A0A2G9YW35_9BACT</name>
<gene>
    <name evidence="1" type="ORF">COX36_03235</name>
</gene>
<sequence length="225" mass="25144">MTAEAVLWQKGELTMSEKNMLGGSGLAEVAGPLKDFAEKLGGEEGKEWLAAFKRFLRTEEPWPKVPEFPIWKTIKLGTGLKVAEDFRHALSDGGFRLSDWANGILGKPAFTAAAEETEVDLIKVTVAELGFKKGARRDQIYERAKELGLELCSPEVGPQLRLQYHDQPNGEWILVAMEPIIGSDGGPDVFYVERLDSGLWLDSNWSNPDDFWNADNQWVFCLPCK</sequence>
<comment type="caution">
    <text evidence="1">The sequence shown here is derived from an EMBL/GenBank/DDBJ whole genome shotgun (WGS) entry which is preliminary data.</text>
</comment>
<protein>
    <submittedName>
        <fullName evidence="1">Uncharacterized protein</fullName>
    </submittedName>
</protein>
<dbReference type="EMBL" id="PCRP01000053">
    <property type="protein sequence ID" value="PIP23448.1"/>
    <property type="molecule type" value="Genomic_DNA"/>
</dbReference>
<evidence type="ECO:0000313" key="2">
    <source>
        <dbReference type="Proteomes" id="UP000230273"/>
    </source>
</evidence>
<organism evidence="1 2">
    <name type="scientific">Candidatus Nealsonbacteria bacterium CG23_combo_of_CG06-09_8_20_14_all_38_19</name>
    <dbReference type="NCBI Taxonomy" id="1974721"/>
    <lineage>
        <taxon>Bacteria</taxon>
        <taxon>Candidatus Nealsoniibacteriota</taxon>
    </lineage>
</organism>